<dbReference type="OrthoDB" id="447842at2759"/>
<keyword evidence="5" id="KW-1185">Reference proteome</keyword>
<protein>
    <submittedName>
        <fullName evidence="6">Nudix hydrolase 7-like</fullName>
    </submittedName>
</protein>
<dbReference type="GO" id="GO:0047631">
    <property type="term" value="F:ADP-ribose diphosphatase activity"/>
    <property type="evidence" value="ECO:0007669"/>
    <property type="project" value="TreeGrafter"/>
</dbReference>
<dbReference type="InterPro" id="IPR003293">
    <property type="entry name" value="Nudix_hydrolase6-like"/>
</dbReference>
<dbReference type="Pfam" id="PF00293">
    <property type="entry name" value="NUDIX"/>
    <property type="match status" value="1"/>
</dbReference>
<evidence type="ECO:0000259" key="4">
    <source>
        <dbReference type="PROSITE" id="PS51462"/>
    </source>
</evidence>
<dbReference type="Gene3D" id="3.90.79.10">
    <property type="entry name" value="Nucleoside Triphosphate Pyrophosphohydrolase"/>
    <property type="match status" value="1"/>
</dbReference>
<dbReference type="GeneID" id="101490014"/>
<dbReference type="PROSITE" id="PS51462">
    <property type="entry name" value="NUDIX"/>
    <property type="match status" value="1"/>
</dbReference>
<reference evidence="5" key="1">
    <citation type="journal article" date="2013" name="Nat. Biotechnol.">
        <title>Draft genome sequence of chickpea (Cicer arietinum) provides a resource for trait improvement.</title>
        <authorList>
            <person name="Varshney R.K."/>
            <person name="Song C."/>
            <person name="Saxena R.K."/>
            <person name="Azam S."/>
            <person name="Yu S."/>
            <person name="Sharpe A.G."/>
            <person name="Cannon S."/>
            <person name="Baek J."/>
            <person name="Rosen B.D."/>
            <person name="Tar'an B."/>
            <person name="Millan T."/>
            <person name="Zhang X."/>
            <person name="Ramsay L.D."/>
            <person name="Iwata A."/>
            <person name="Wang Y."/>
            <person name="Nelson W."/>
            <person name="Farmer A.D."/>
            <person name="Gaur P.M."/>
            <person name="Soderlund C."/>
            <person name="Penmetsa R.V."/>
            <person name="Xu C."/>
            <person name="Bharti A.K."/>
            <person name="He W."/>
            <person name="Winter P."/>
            <person name="Zhao S."/>
            <person name="Hane J.K."/>
            <person name="Carrasquilla-Garcia N."/>
            <person name="Condie J.A."/>
            <person name="Upadhyaya H.D."/>
            <person name="Luo M.C."/>
            <person name="Thudi M."/>
            <person name="Gowda C.L."/>
            <person name="Singh N.P."/>
            <person name="Lichtenzveig J."/>
            <person name="Gali K.K."/>
            <person name="Rubio J."/>
            <person name="Nadarajan N."/>
            <person name="Dolezel J."/>
            <person name="Bansal K.C."/>
            <person name="Xu X."/>
            <person name="Edwards D."/>
            <person name="Zhang G."/>
            <person name="Kahl G."/>
            <person name="Gil J."/>
            <person name="Singh K.B."/>
            <person name="Datta S.K."/>
            <person name="Jackson S.A."/>
            <person name="Wang J."/>
            <person name="Cook D.R."/>
        </authorList>
    </citation>
    <scope>NUCLEOTIDE SEQUENCE [LARGE SCALE GENOMIC DNA]</scope>
    <source>
        <strain evidence="5">cv. CDC Frontier</strain>
    </source>
</reference>
<dbReference type="FunFam" id="3.90.79.10:FF:000015">
    <property type="entry name" value="Nudix hydrolase 8"/>
    <property type="match status" value="1"/>
</dbReference>
<evidence type="ECO:0000313" key="6">
    <source>
        <dbReference type="RefSeq" id="XP_004491617.1"/>
    </source>
</evidence>
<evidence type="ECO:0000256" key="1">
    <source>
        <dbReference type="ARBA" id="ARBA00005582"/>
    </source>
</evidence>
<dbReference type="KEGG" id="cam:101490014"/>
<comment type="similarity">
    <text evidence="1">Belongs to the Nudix hydrolase family.</text>
</comment>
<dbReference type="InterPro" id="IPR020084">
    <property type="entry name" value="NUDIX_hydrolase_CS"/>
</dbReference>
<sequence length="274" mass="30779">MESEKIEVISAEEDKHGGVILTVNKSMDSLFFASKLKASMSHWKQQGKKGMWINLPIQHSNLVDSAVKAGFRYHHAEPDYLMLVYWIPDTPDTLPANASHRVGVGAFVINSKREVLVVQESDGRFGGTGVWKMPTGAVDEGEDICNAIVREVKEETGIETEFVEVLAFRQSHESFFQKSDLFFVCMLQPRSFDIQSQASEIEAAKWMPVEDYAAQPFVQENELFDFIAKICLTKLDGNYTGFSSICTSTSSGKRTYLYFNNDTIASHLLASKHE</sequence>
<dbReference type="GO" id="GO:0046872">
    <property type="term" value="F:metal ion binding"/>
    <property type="evidence" value="ECO:0007669"/>
    <property type="project" value="UniProtKB-KW"/>
</dbReference>
<dbReference type="Pfam" id="PF18290">
    <property type="entry name" value="Nudix_hydro"/>
    <property type="match status" value="1"/>
</dbReference>
<gene>
    <name evidence="6" type="primary">LOC101490014</name>
</gene>
<dbReference type="PANTHER" id="PTHR13994">
    <property type="entry name" value="NUDIX HYDROLASE RELATED"/>
    <property type="match status" value="1"/>
</dbReference>
<dbReference type="Gene3D" id="3.40.630.30">
    <property type="match status" value="1"/>
</dbReference>
<dbReference type="InterPro" id="IPR040618">
    <property type="entry name" value="Pre-Nudix"/>
</dbReference>
<dbReference type="AlphaFoldDB" id="A0A1S2XNV2"/>
<dbReference type="GO" id="GO:0035529">
    <property type="term" value="F:NADH pyrophosphatase activity"/>
    <property type="evidence" value="ECO:0007669"/>
    <property type="project" value="TreeGrafter"/>
</dbReference>
<keyword evidence="2" id="KW-0479">Metal-binding</keyword>
<dbReference type="SUPFAM" id="SSF55811">
    <property type="entry name" value="Nudix"/>
    <property type="match status" value="1"/>
</dbReference>
<evidence type="ECO:0000256" key="3">
    <source>
        <dbReference type="ARBA" id="ARBA00022801"/>
    </source>
</evidence>
<organism evidence="5 6">
    <name type="scientific">Cicer arietinum</name>
    <name type="common">Chickpea</name>
    <name type="synonym">Garbanzo</name>
    <dbReference type="NCBI Taxonomy" id="3827"/>
    <lineage>
        <taxon>Eukaryota</taxon>
        <taxon>Viridiplantae</taxon>
        <taxon>Streptophyta</taxon>
        <taxon>Embryophyta</taxon>
        <taxon>Tracheophyta</taxon>
        <taxon>Spermatophyta</taxon>
        <taxon>Magnoliopsida</taxon>
        <taxon>eudicotyledons</taxon>
        <taxon>Gunneridae</taxon>
        <taxon>Pentapetalae</taxon>
        <taxon>rosids</taxon>
        <taxon>fabids</taxon>
        <taxon>Fabales</taxon>
        <taxon>Fabaceae</taxon>
        <taxon>Papilionoideae</taxon>
        <taxon>50 kb inversion clade</taxon>
        <taxon>NPAAA clade</taxon>
        <taxon>Hologalegina</taxon>
        <taxon>IRL clade</taxon>
        <taxon>Cicereae</taxon>
        <taxon>Cicer</taxon>
    </lineage>
</organism>
<accession>A0A1S2XNV2</accession>
<dbReference type="Proteomes" id="UP000087171">
    <property type="component" value="Chromosome Ca2"/>
</dbReference>
<dbReference type="PRINTS" id="PR01356">
    <property type="entry name" value="GFGPROTEIN"/>
</dbReference>
<dbReference type="InterPro" id="IPR015797">
    <property type="entry name" value="NUDIX_hydrolase-like_dom_sf"/>
</dbReference>
<dbReference type="InterPro" id="IPR000086">
    <property type="entry name" value="NUDIX_hydrolase_dom"/>
</dbReference>
<feature type="domain" description="Nudix hydrolase" evidence="4">
    <location>
        <begin position="99"/>
        <end position="231"/>
    </location>
</feature>
<name>A0A1S2XNV2_CICAR</name>
<evidence type="ECO:0000313" key="5">
    <source>
        <dbReference type="Proteomes" id="UP000087171"/>
    </source>
</evidence>
<dbReference type="RefSeq" id="XP_004491617.1">
    <property type="nucleotide sequence ID" value="XM_004491560.3"/>
</dbReference>
<keyword evidence="3" id="KW-0378">Hydrolase</keyword>
<dbReference type="eggNOG" id="KOG0648">
    <property type="taxonomic scope" value="Eukaryota"/>
</dbReference>
<evidence type="ECO:0000256" key="2">
    <source>
        <dbReference type="ARBA" id="ARBA00022723"/>
    </source>
</evidence>
<dbReference type="CDD" id="cd04670">
    <property type="entry name" value="NUDIX_ASFGF2_Nudt6"/>
    <property type="match status" value="1"/>
</dbReference>
<dbReference type="GO" id="GO:0051287">
    <property type="term" value="F:NAD binding"/>
    <property type="evidence" value="ECO:0007669"/>
    <property type="project" value="TreeGrafter"/>
</dbReference>
<dbReference type="PROSITE" id="PS00893">
    <property type="entry name" value="NUDIX_BOX"/>
    <property type="match status" value="1"/>
</dbReference>
<proteinExistence type="inferred from homology"/>
<dbReference type="FunFam" id="3.40.630.30:FF:000016">
    <property type="entry name" value="nudix hydrolase 2"/>
    <property type="match status" value="1"/>
</dbReference>
<dbReference type="PaxDb" id="3827-XP_004491617.1"/>
<dbReference type="PANTHER" id="PTHR13994:SF26">
    <property type="entry name" value="NUDIX HYDROLASE 5-RELATED"/>
    <property type="match status" value="1"/>
</dbReference>
<reference evidence="6" key="2">
    <citation type="submission" date="2025-08" db="UniProtKB">
        <authorList>
            <consortium name="RefSeq"/>
        </authorList>
    </citation>
    <scope>IDENTIFICATION</scope>
    <source>
        <tissue evidence="6">Etiolated seedlings</tissue>
    </source>
</reference>